<evidence type="ECO:0000256" key="7">
    <source>
        <dbReference type="ARBA" id="ARBA00022989"/>
    </source>
</evidence>
<keyword evidence="3 9" id="KW-0645">Protease</keyword>
<dbReference type="Pfam" id="PF01252">
    <property type="entry name" value="Peptidase_A8"/>
    <property type="match status" value="1"/>
</dbReference>
<dbReference type="PRINTS" id="PR00781">
    <property type="entry name" value="LIPOSIGPTASE"/>
</dbReference>
<comment type="function">
    <text evidence="9 10">This protein specifically catalyzes the removal of signal peptides from prolipoproteins.</text>
</comment>
<sequence length="168" mass="19209">MQFIGLDCILMILLTMVDQWTKSLVVHHLKGQSDVILIPGVFQLHYLENRGAAFGILQNQRAVFVVLTVIYLAAVFWFLRRCPKTGRYTLLHIIASVLTAGALGNFIDRLRLGYVVDFFYFSLINFPIFNVADIFVVVSFIGIAISVLFVYKDEEFDFLSIKKKEHKA</sequence>
<reference evidence="12 13" key="1">
    <citation type="submission" date="2019-01" db="EMBL/GenBank/DDBJ databases">
        <title>Blautia sp. nov. KGMB01111 isolated human feces.</title>
        <authorList>
            <person name="Park J.-E."/>
            <person name="Kim J.-S."/>
            <person name="Park S.-H."/>
        </authorList>
    </citation>
    <scope>NUCLEOTIDE SEQUENCE [LARGE SCALE GENOMIC DNA]</scope>
    <source>
        <strain evidence="12 13">KGMB01111</strain>
    </source>
</reference>
<accession>A0A4Q1RLG1</accession>
<dbReference type="Proteomes" id="UP000290106">
    <property type="component" value="Unassembled WGS sequence"/>
</dbReference>
<dbReference type="AlphaFoldDB" id="A0A4Q1RLG1"/>
<evidence type="ECO:0000313" key="12">
    <source>
        <dbReference type="EMBL" id="RXS76697.1"/>
    </source>
</evidence>
<dbReference type="NCBIfam" id="TIGR00077">
    <property type="entry name" value="lspA"/>
    <property type="match status" value="1"/>
</dbReference>
<dbReference type="GO" id="GO:0004190">
    <property type="term" value="F:aspartic-type endopeptidase activity"/>
    <property type="evidence" value="ECO:0007669"/>
    <property type="project" value="UniProtKB-UniRule"/>
</dbReference>
<evidence type="ECO:0000256" key="9">
    <source>
        <dbReference type="HAMAP-Rule" id="MF_00161"/>
    </source>
</evidence>
<dbReference type="GO" id="GO:0006508">
    <property type="term" value="P:proteolysis"/>
    <property type="evidence" value="ECO:0007669"/>
    <property type="project" value="UniProtKB-KW"/>
</dbReference>
<keyword evidence="7 9" id="KW-1133">Transmembrane helix</keyword>
<dbReference type="GO" id="GO:0005886">
    <property type="term" value="C:plasma membrane"/>
    <property type="evidence" value="ECO:0007669"/>
    <property type="project" value="UniProtKB-SubCell"/>
</dbReference>
<dbReference type="HAMAP" id="MF_00161">
    <property type="entry name" value="LspA"/>
    <property type="match status" value="1"/>
</dbReference>
<evidence type="ECO:0000313" key="13">
    <source>
        <dbReference type="Proteomes" id="UP000290106"/>
    </source>
</evidence>
<dbReference type="PANTHER" id="PTHR33695">
    <property type="entry name" value="LIPOPROTEIN SIGNAL PEPTIDASE"/>
    <property type="match status" value="1"/>
</dbReference>
<comment type="pathway">
    <text evidence="9">Protein modification; lipoprotein biosynthesis (signal peptide cleavage).</text>
</comment>
<dbReference type="PANTHER" id="PTHR33695:SF1">
    <property type="entry name" value="LIPOPROTEIN SIGNAL PEPTIDASE"/>
    <property type="match status" value="1"/>
</dbReference>
<feature type="transmembrane region" description="Helical" evidence="9">
    <location>
        <begin position="62"/>
        <end position="79"/>
    </location>
</feature>
<keyword evidence="2 9" id="KW-1003">Cell membrane</keyword>
<feature type="transmembrane region" description="Helical" evidence="9">
    <location>
        <begin position="88"/>
        <end position="107"/>
    </location>
</feature>
<feature type="active site" evidence="9">
    <location>
        <position position="133"/>
    </location>
</feature>
<dbReference type="EC" id="3.4.23.36" evidence="9"/>
<name>A0A4Q1RLG1_9FIRM</name>
<evidence type="ECO:0000256" key="11">
    <source>
        <dbReference type="RuleBase" id="RU004181"/>
    </source>
</evidence>
<keyword evidence="13" id="KW-1185">Reference proteome</keyword>
<proteinExistence type="inferred from homology"/>
<protein>
    <recommendedName>
        <fullName evidence="9">Lipoprotein signal peptidase</fullName>
        <ecNumber evidence="9">3.4.23.36</ecNumber>
    </recommendedName>
    <alternativeName>
        <fullName evidence="9">Prolipoprotein signal peptidase</fullName>
    </alternativeName>
    <alternativeName>
        <fullName evidence="9">Signal peptidase II</fullName>
        <shortName evidence="9">SPase II</shortName>
    </alternativeName>
</protein>
<keyword evidence="6 9" id="KW-0378">Hydrolase</keyword>
<comment type="caution">
    <text evidence="12">The sequence shown here is derived from an EMBL/GenBank/DDBJ whole genome shotgun (WGS) entry which is preliminary data.</text>
</comment>
<feature type="active site" evidence="9">
    <location>
        <position position="117"/>
    </location>
</feature>
<dbReference type="EMBL" id="SDKC01000001">
    <property type="protein sequence ID" value="RXS76697.1"/>
    <property type="molecule type" value="Genomic_DNA"/>
</dbReference>
<evidence type="ECO:0000256" key="8">
    <source>
        <dbReference type="ARBA" id="ARBA00023136"/>
    </source>
</evidence>
<evidence type="ECO:0000256" key="5">
    <source>
        <dbReference type="ARBA" id="ARBA00022750"/>
    </source>
</evidence>
<evidence type="ECO:0000256" key="2">
    <source>
        <dbReference type="ARBA" id="ARBA00022475"/>
    </source>
</evidence>
<feature type="transmembrane region" description="Helical" evidence="9">
    <location>
        <begin position="127"/>
        <end position="151"/>
    </location>
</feature>
<keyword evidence="4 9" id="KW-0812">Transmembrane</keyword>
<comment type="caution">
    <text evidence="9">Lacks conserved residue(s) required for the propagation of feature annotation.</text>
</comment>
<evidence type="ECO:0000256" key="4">
    <source>
        <dbReference type="ARBA" id="ARBA00022692"/>
    </source>
</evidence>
<comment type="similarity">
    <text evidence="1 9 11">Belongs to the peptidase A8 family.</text>
</comment>
<comment type="catalytic activity">
    <reaction evidence="9 10">
        <text>Release of signal peptides from bacterial membrane prolipoproteins. Hydrolyzes -Xaa-Yaa-Zaa-|-(S,diacylglyceryl)Cys-, in which Xaa is hydrophobic (preferably Leu), and Yaa (Ala or Ser) and Zaa (Gly or Ala) have small, neutral side chains.</text>
        <dbReference type="EC" id="3.4.23.36"/>
    </reaction>
</comment>
<evidence type="ECO:0000256" key="10">
    <source>
        <dbReference type="RuleBase" id="RU000594"/>
    </source>
</evidence>
<keyword evidence="5 9" id="KW-0064">Aspartyl protease</keyword>
<evidence type="ECO:0000256" key="3">
    <source>
        <dbReference type="ARBA" id="ARBA00022670"/>
    </source>
</evidence>
<comment type="subcellular location">
    <subcellularLocation>
        <location evidence="9">Cell membrane</location>
        <topology evidence="9">Multi-pass membrane protein</topology>
    </subcellularLocation>
</comment>
<dbReference type="OrthoDB" id="9810259at2"/>
<keyword evidence="8 9" id="KW-0472">Membrane</keyword>
<organism evidence="12 13">
    <name type="scientific">Blautia faecicola</name>
    <dbReference type="NCBI Taxonomy" id="2509240"/>
    <lineage>
        <taxon>Bacteria</taxon>
        <taxon>Bacillati</taxon>
        <taxon>Bacillota</taxon>
        <taxon>Clostridia</taxon>
        <taxon>Lachnospirales</taxon>
        <taxon>Lachnospiraceae</taxon>
        <taxon>Blautia</taxon>
    </lineage>
</organism>
<gene>
    <name evidence="9 12" type="primary">lspA</name>
    <name evidence="12" type="ORF">ETP43_07645</name>
</gene>
<dbReference type="PROSITE" id="PS00855">
    <property type="entry name" value="SPASE_II"/>
    <property type="match status" value="1"/>
</dbReference>
<evidence type="ECO:0000256" key="1">
    <source>
        <dbReference type="ARBA" id="ARBA00006139"/>
    </source>
</evidence>
<dbReference type="InterPro" id="IPR001872">
    <property type="entry name" value="Peptidase_A8"/>
</dbReference>
<evidence type="ECO:0000256" key="6">
    <source>
        <dbReference type="ARBA" id="ARBA00022801"/>
    </source>
</evidence>
<dbReference type="UniPathway" id="UPA00665"/>